<keyword evidence="2" id="KW-0472">Membrane</keyword>
<accession>A0AAD7C2B5</accession>
<feature type="transmembrane region" description="Helical" evidence="2">
    <location>
        <begin position="256"/>
        <end position="285"/>
    </location>
</feature>
<gene>
    <name evidence="3" type="ORF">FB45DRAFT_907959</name>
</gene>
<protein>
    <submittedName>
        <fullName evidence="3">Uncharacterized protein</fullName>
    </submittedName>
</protein>
<keyword evidence="2" id="KW-0812">Transmembrane</keyword>
<keyword evidence="4" id="KW-1185">Reference proteome</keyword>
<feature type="transmembrane region" description="Helical" evidence="2">
    <location>
        <begin position="305"/>
        <end position="332"/>
    </location>
</feature>
<feature type="transmembrane region" description="Helical" evidence="2">
    <location>
        <begin position="457"/>
        <end position="481"/>
    </location>
</feature>
<feature type="compositionally biased region" description="Low complexity" evidence="1">
    <location>
        <begin position="47"/>
        <end position="59"/>
    </location>
</feature>
<comment type="caution">
    <text evidence="3">The sequence shown here is derived from an EMBL/GenBank/DDBJ whole genome shotgun (WGS) entry which is preliminary data.</text>
</comment>
<feature type="non-terminal residue" evidence="3">
    <location>
        <position position="491"/>
    </location>
</feature>
<proteinExistence type="predicted"/>
<feature type="transmembrane region" description="Helical" evidence="2">
    <location>
        <begin position="219"/>
        <end position="244"/>
    </location>
</feature>
<feature type="transmembrane region" description="Helical" evidence="2">
    <location>
        <begin position="157"/>
        <end position="177"/>
    </location>
</feature>
<evidence type="ECO:0000313" key="4">
    <source>
        <dbReference type="Proteomes" id="UP001221142"/>
    </source>
</evidence>
<feature type="transmembrane region" description="Helical" evidence="2">
    <location>
        <begin position="67"/>
        <end position="87"/>
    </location>
</feature>
<evidence type="ECO:0000256" key="2">
    <source>
        <dbReference type="SAM" id="Phobius"/>
    </source>
</evidence>
<feature type="compositionally biased region" description="Low complexity" evidence="1">
    <location>
        <begin position="96"/>
        <end position="106"/>
    </location>
</feature>
<dbReference type="EMBL" id="JARKIF010000006">
    <property type="protein sequence ID" value="KAJ7636993.1"/>
    <property type="molecule type" value="Genomic_DNA"/>
</dbReference>
<organism evidence="3 4">
    <name type="scientific">Roridomyces roridus</name>
    <dbReference type="NCBI Taxonomy" id="1738132"/>
    <lineage>
        <taxon>Eukaryota</taxon>
        <taxon>Fungi</taxon>
        <taxon>Dikarya</taxon>
        <taxon>Basidiomycota</taxon>
        <taxon>Agaricomycotina</taxon>
        <taxon>Agaricomycetes</taxon>
        <taxon>Agaricomycetidae</taxon>
        <taxon>Agaricales</taxon>
        <taxon>Marasmiineae</taxon>
        <taxon>Mycenaceae</taxon>
        <taxon>Roridomyces</taxon>
    </lineage>
</organism>
<feature type="transmembrane region" description="Helical" evidence="2">
    <location>
        <begin position="353"/>
        <end position="374"/>
    </location>
</feature>
<reference evidence="3" key="1">
    <citation type="submission" date="2023-03" db="EMBL/GenBank/DDBJ databases">
        <title>Massive genome expansion in bonnet fungi (Mycena s.s.) driven by repeated elements and novel gene families across ecological guilds.</title>
        <authorList>
            <consortium name="Lawrence Berkeley National Laboratory"/>
            <person name="Harder C.B."/>
            <person name="Miyauchi S."/>
            <person name="Viragh M."/>
            <person name="Kuo A."/>
            <person name="Thoen E."/>
            <person name="Andreopoulos B."/>
            <person name="Lu D."/>
            <person name="Skrede I."/>
            <person name="Drula E."/>
            <person name="Henrissat B."/>
            <person name="Morin E."/>
            <person name="Kohler A."/>
            <person name="Barry K."/>
            <person name="LaButti K."/>
            <person name="Morin E."/>
            <person name="Salamov A."/>
            <person name="Lipzen A."/>
            <person name="Mereny Z."/>
            <person name="Hegedus B."/>
            <person name="Baldrian P."/>
            <person name="Stursova M."/>
            <person name="Weitz H."/>
            <person name="Taylor A."/>
            <person name="Grigoriev I.V."/>
            <person name="Nagy L.G."/>
            <person name="Martin F."/>
            <person name="Kauserud H."/>
        </authorList>
    </citation>
    <scope>NUCLEOTIDE SEQUENCE</scope>
    <source>
        <strain evidence="3">9284</strain>
    </source>
</reference>
<keyword evidence="2" id="KW-1133">Transmembrane helix</keyword>
<name>A0AAD7C2B5_9AGAR</name>
<dbReference type="AlphaFoldDB" id="A0AAD7C2B5"/>
<dbReference type="Proteomes" id="UP001221142">
    <property type="component" value="Unassembled WGS sequence"/>
</dbReference>
<evidence type="ECO:0000313" key="3">
    <source>
        <dbReference type="EMBL" id="KAJ7636993.1"/>
    </source>
</evidence>
<evidence type="ECO:0000256" key="1">
    <source>
        <dbReference type="SAM" id="MobiDB-lite"/>
    </source>
</evidence>
<sequence length="491" mass="54486">MSQSASIFSNALVRRLLVGARVAISLINPGNESTISNTTPTTPTPTTPTFLPPTRCTPSPSSEPTSFPFVAAMGYVAIVVTVILFCICRPTSRGGSATPPTRASTPRPDPSTHMRCSKSAFLLPATAAGRAVIGVIIKLLSILRPQRRPPRLSSVRTPWMSVFRLFVLILPVLYVLANTNVTIGSSLAPSVAAIEQGLINGWSHFASLEAHIRVHGLRYLQVGLTGIASHILAVLILTTLLRLWSHLSTWDATLRYCLGMHMLCVPVVASICWLDWIIVVDYYFLGGPTVDSMNQVALRITTWKIFHVAEVSTALGIGTLHAVLASLCMFLYGLRTITKILRLALSSVDELEIFLSDVLVSFFALIVIVAFQAIRAMITIPICWYITLSPALRQVLRDSVSSRQSRKHATQILLASLRYYREWKARQIGLNAAILSLRAPWKSCFEIWNSVPIPQKILIVAPAIILYGYVYIIPIFRKFALRVRYWRRQRR</sequence>
<feature type="region of interest" description="Disordered" evidence="1">
    <location>
        <begin position="34"/>
        <end position="59"/>
    </location>
</feature>
<feature type="region of interest" description="Disordered" evidence="1">
    <location>
        <begin position="93"/>
        <end position="112"/>
    </location>
</feature>